<keyword evidence="2" id="KW-0812">Transmembrane</keyword>
<keyword evidence="2" id="KW-0472">Membrane</keyword>
<feature type="region of interest" description="Disordered" evidence="1">
    <location>
        <begin position="1"/>
        <end position="46"/>
    </location>
</feature>
<comment type="caution">
    <text evidence="3">The sequence shown here is derived from an EMBL/GenBank/DDBJ whole genome shotgun (WGS) entry which is preliminary data.</text>
</comment>
<feature type="region of interest" description="Disordered" evidence="1">
    <location>
        <begin position="116"/>
        <end position="173"/>
    </location>
</feature>
<organism evidence="3 4">
    <name type="scientific">Neorhodopirellula pilleata</name>
    <dbReference type="NCBI Taxonomy" id="2714738"/>
    <lineage>
        <taxon>Bacteria</taxon>
        <taxon>Pseudomonadati</taxon>
        <taxon>Planctomycetota</taxon>
        <taxon>Planctomycetia</taxon>
        <taxon>Pirellulales</taxon>
        <taxon>Pirellulaceae</taxon>
        <taxon>Neorhodopirellula</taxon>
    </lineage>
</organism>
<sequence>MSQPTDPNPNRAPWTQGNPSSEFATAGPRPYEPGASNAPGGPGGPPRKSGLGCWFWGCLGTLVVTLLAMIGIGFGTYWFLTSQVAKYTDTQPAEIPVVEMEEKELEELQARIEAFTSQVKGETTPTDETETGSTVADESTGDDQPTDSEVAAEQPGEQPAAEPGTQPAGETAAPVAAEPMKELVLTAEEINALIATEEQLRGRVFVRIEEGRVFGEVSFPTDMVPGGGGRFFNADAEFDVSMQDGILEVRLTDASVKGERIPETVLEGFSQENLAKDAYKDRKNAEILRKFESIEVVDDSIVLKLKEPE</sequence>
<feature type="compositionally biased region" description="Polar residues" evidence="1">
    <location>
        <begin position="13"/>
        <end position="23"/>
    </location>
</feature>
<protein>
    <submittedName>
        <fullName evidence="3">Uncharacterized protein</fullName>
    </submittedName>
</protein>
<keyword evidence="4" id="KW-1185">Reference proteome</keyword>
<evidence type="ECO:0000313" key="4">
    <source>
        <dbReference type="Proteomes" id="UP000316213"/>
    </source>
</evidence>
<dbReference type="Proteomes" id="UP000316213">
    <property type="component" value="Unassembled WGS sequence"/>
</dbReference>
<dbReference type="AlphaFoldDB" id="A0A5C6A904"/>
<dbReference type="RefSeq" id="WP_146578790.1">
    <property type="nucleotide sequence ID" value="NZ_SJPM01000006.1"/>
</dbReference>
<name>A0A5C6A904_9BACT</name>
<feature type="compositionally biased region" description="Low complexity" evidence="1">
    <location>
        <begin position="151"/>
        <end position="164"/>
    </location>
</feature>
<dbReference type="OrthoDB" id="258272at2"/>
<keyword evidence="2" id="KW-1133">Transmembrane helix</keyword>
<evidence type="ECO:0000256" key="2">
    <source>
        <dbReference type="SAM" id="Phobius"/>
    </source>
</evidence>
<dbReference type="EMBL" id="SJPM01000006">
    <property type="protein sequence ID" value="TWT95785.1"/>
    <property type="molecule type" value="Genomic_DNA"/>
</dbReference>
<evidence type="ECO:0000313" key="3">
    <source>
        <dbReference type="EMBL" id="TWT95785.1"/>
    </source>
</evidence>
<proteinExistence type="predicted"/>
<gene>
    <name evidence="3" type="ORF">Pla100_34280</name>
</gene>
<reference evidence="3 4" key="1">
    <citation type="submission" date="2019-02" db="EMBL/GenBank/DDBJ databases">
        <title>Deep-cultivation of Planctomycetes and their phenomic and genomic characterization uncovers novel biology.</title>
        <authorList>
            <person name="Wiegand S."/>
            <person name="Jogler M."/>
            <person name="Boedeker C."/>
            <person name="Pinto D."/>
            <person name="Vollmers J."/>
            <person name="Rivas-Marin E."/>
            <person name="Kohn T."/>
            <person name="Peeters S.H."/>
            <person name="Heuer A."/>
            <person name="Rast P."/>
            <person name="Oberbeckmann S."/>
            <person name="Bunk B."/>
            <person name="Jeske O."/>
            <person name="Meyerdierks A."/>
            <person name="Storesund J.E."/>
            <person name="Kallscheuer N."/>
            <person name="Luecker S."/>
            <person name="Lage O.M."/>
            <person name="Pohl T."/>
            <person name="Merkel B.J."/>
            <person name="Hornburger P."/>
            <person name="Mueller R.-W."/>
            <person name="Bruemmer F."/>
            <person name="Labrenz M."/>
            <person name="Spormann A.M."/>
            <person name="Op Den Camp H."/>
            <person name="Overmann J."/>
            <person name="Amann R."/>
            <person name="Jetten M.S.M."/>
            <person name="Mascher T."/>
            <person name="Medema M.H."/>
            <person name="Devos D.P."/>
            <person name="Kaster A.-K."/>
            <person name="Ovreas L."/>
            <person name="Rohde M."/>
            <person name="Galperin M.Y."/>
            <person name="Jogler C."/>
        </authorList>
    </citation>
    <scope>NUCLEOTIDE SEQUENCE [LARGE SCALE GENOMIC DNA]</scope>
    <source>
        <strain evidence="3 4">Pla100</strain>
    </source>
</reference>
<accession>A0A5C6A904</accession>
<feature type="transmembrane region" description="Helical" evidence="2">
    <location>
        <begin position="54"/>
        <end position="80"/>
    </location>
</feature>
<evidence type="ECO:0000256" key="1">
    <source>
        <dbReference type="SAM" id="MobiDB-lite"/>
    </source>
</evidence>